<evidence type="ECO:0000256" key="1">
    <source>
        <dbReference type="SAM" id="SignalP"/>
    </source>
</evidence>
<organism evidence="2 3">
    <name type="scientific">Chishuiella changwenlii</name>
    <dbReference type="NCBI Taxonomy" id="1434701"/>
    <lineage>
        <taxon>Bacteria</taxon>
        <taxon>Pseudomonadati</taxon>
        <taxon>Bacteroidota</taxon>
        <taxon>Flavobacteriia</taxon>
        <taxon>Flavobacteriales</taxon>
        <taxon>Weeksellaceae</taxon>
        <taxon>Chishuiella</taxon>
    </lineage>
</organism>
<evidence type="ECO:0000313" key="2">
    <source>
        <dbReference type="EMBL" id="SHK91264.1"/>
    </source>
</evidence>
<proteinExistence type="predicted"/>
<evidence type="ECO:0000313" key="3">
    <source>
        <dbReference type="Proteomes" id="UP000184120"/>
    </source>
</evidence>
<sequence>MKYLLFGLMSFFSTLTMAQNVLNAVTPEQLRRDRENKTRVDEAGDTIDLAVAPLEYGFIEDKDMLWSKVVWEVIDLNERINQPYYLSGDELVQNSKSLYDVLVDGIRDKKITEVYDDEFFLNKMNYEQIMARNEKKDTQQFYFDMIQAGETPDEGAIFNYKVKSADIKMLKTKGLWYIDRRLGELRYRLLGLAIMGPDAQSLGTEFADEGGYIDLFWIWYPDARKTLAEYKVFNPSNSTSAITYDELLNARRFNSVIYKAQTTFGAKEIGDYIPKDSKGQMEEHHRIRNSIIQTESDMWNY</sequence>
<protein>
    <submittedName>
        <fullName evidence="2">Gliding motility associated protien GldN</fullName>
    </submittedName>
</protein>
<reference evidence="3" key="1">
    <citation type="submission" date="2016-11" db="EMBL/GenBank/DDBJ databases">
        <authorList>
            <person name="Varghese N."/>
            <person name="Submissions S."/>
        </authorList>
    </citation>
    <scope>NUCLEOTIDE SEQUENCE [LARGE SCALE GENOMIC DNA]</scope>
    <source>
        <strain evidence="3">DSM 27989</strain>
    </source>
</reference>
<name>A0A1M6WC47_9FLAO</name>
<dbReference type="EMBL" id="FRBH01000004">
    <property type="protein sequence ID" value="SHK91264.1"/>
    <property type="molecule type" value="Genomic_DNA"/>
</dbReference>
<gene>
    <name evidence="2" type="ORF">SAMN05443634_104254</name>
</gene>
<dbReference type="InterPro" id="IPR019847">
    <property type="entry name" value="Gliding_motility_assoc_GldN"/>
</dbReference>
<dbReference type="RefSeq" id="WP_072930755.1">
    <property type="nucleotide sequence ID" value="NZ_BMFL01000015.1"/>
</dbReference>
<accession>A0A1M6WC47</accession>
<dbReference type="STRING" id="1434701.SAMN05443634_104254"/>
<feature type="chain" id="PRO_5012161104" evidence="1">
    <location>
        <begin position="19"/>
        <end position="301"/>
    </location>
</feature>
<dbReference type="Pfam" id="PF19841">
    <property type="entry name" value="GldN"/>
    <property type="match status" value="1"/>
</dbReference>
<dbReference type="NCBIfam" id="TIGR03523">
    <property type="entry name" value="GldN"/>
    <property type="match status" value="1"/>
</dbReference>
<feature type="signal peptide" evidence="1">
    <location>
        <begin position="1"/>
        <end position="18"/>
    </location>
</feature>
<keyword evidence="1" id="KW-0732">Signal</keyword>
<dbReference type="AlphaFoldDB" id="A0A1M6WC47"/>
<dbReference type="Proteomes" id="UP000184120">
    <property type="component" value="Unassembled WGS sequence"/>
</dbReference>